<reference evidence="1" key="1">
    <citation type="submission" date="2014-11" db="EMBL/GenBank/DDBJ databases">
        <authorList>
            <person name="Amaro Gonzalez C."/>
        </authorList>
    </citation>
    <scope>NUCLEOTIDE SEQUENCE</scope>
</reference>
<name>A0A0E9VVF8_ANGAN</name>
<accession>A0A0E9VVF8</accession>
<dbReference type="AlphaFoldDB" id="A0A0E9VVF8"/>
<dbReference type="EMBL" id="GBXM01026506">
    <property type="protein sequence ID" value="JAH82071.1"/>
    <property type="molecule type" value="Transcribed_RNA"/>
</dbReference>
<organism evidence="1">
    <name type="scientific">Anguilla anguilla</name>
    <name type="common">European freshwater eel</name>
    <name type="synonym">Muraena anguilla</name>
    <dbReference type="NCBI Taxonomy" id="7936"/>
    <lineage>
        <taxon>Eukaryota</taxon>
        <taxon>Metazoa</taxon>
        <taxon>Chordata</taxon>
        <taxon>Craniata</taxon>
        <taxon>Vertebrata</taxon>
        <taxon>Euteleostomi</taxon>
        <taxon>Actinopterygii</taxon>
        <taxon>Neopterygii</taxon>
        <taxon>Teleostei</taxon>
        <taxon>Anguilliformes</taxon>
        <taxon>Anguillidae</taxon>
        <taxon>Anguilla</taxon>
    </lineage>
</organism>
<protein>
    <submittedName>
        <fullName evidence="1">Uncharacterized protein</fullName>
    </submittedName>
</protein>
<sequence>MTKLITGSCFYNLSRLIS</sequence>
<proteinExistence type="predicted"/>
<reference evidence="1" key="2">
    <citation type="journal article" date="2015" name="Fish Shellfish Immunol.">
        <title>Early steps in the European eel (Anguilla anguilla)-Vibrio vulnificus interaction in the gills: Role of the RtxA13 toxin.</title>
        <authorList>
            <person name="Callol A."/>
            <person name="Pajuelo D."/>
            <person name="Ebbesson L."/>
            <person name="Teles M."/>
            <person name="MacKenzie S."/>
            <person name="Amaro C."/>
        </authorList>
    </citation>
    <scope>NUCLEOTIDE SEQUENCE</scope>
</reference>
<evidence type="ECO:0000313" key="1">
    <source>
        <dbReference type="EMBL" id="JAH82071.1"/>
    </source>
</evidence>